<dbReference type="SUPFAM" id="SSF52016">
    <property type="entry name" value="LeuD/IlvD-like"/>
    <property type="match status" value="1"/>
</dbReference>
<feature type="domain" description="Phosphomevalonate dehydratase small subunit-like" evidence="2">
    <location>
        <begin position="8"/>
        <end position="83"/>
    </location>
</feature>
<accession>A0A381T344</accession>
<keyword evidence="1" id="KW-0456">Lyase</keyword>
<protein>
    <recommendedName>
        <fullName evidence="2">Phosphomevalonate dehydratase small subunit-like domain-containing protein</fullName>
    </recommendedName>
</protein>
<dbReference type="AlphaFoldDB" id="A0A381T344"/>
<feature type="non-terminal residue" evidence="3">
    <location>
        <position position="1"/>
    </location>
</feature>
<evidence type="ECO:0000256" key="1">
    <source>
        <dbReference type="ARBA" id="ARBA00023239"/>
    </source>
</evidence>
<dbReference type="InterPro" id="IPR002840">
    <property type="entry name" value="PMDh-S-like_dom"/>
</dbReference>
<dbReference type="EMBL" id="UINC01003877">
    <property type="protein sequence ID" value="SVA09991.1"/>
    <property type="molecule type" value="Genomic_DNA"/>
</dbReference>
<reference evidence="3" key="1">
    <citation type="submission" date="2018-05" db="EMBL/GenBank/DDBJ databases">
        <authorList>
            <person name="Lanie J.A."/>
            <person name="Ng W.-L."/>
            <person name="Kazmierczak K.M."/>
            <person name="Andrzejewski T.M."/>
            <person name="Davidsen T.M."/>
            <person name="Wayne K.J."/>
            <person name="Tettelin H."/>
            <person name="Glass J.I."/>
            <person name="Rusch D."/>
            <person name="Podicherti R."/>
            <person name="Tsui H.-C.T."/>
            <person name="Winkler M.E."/>
        </authorList>
    </citation>
    <scope>NUCLEOTIDE SEQUENCE</scope>
</reference>
<evidence type="ECO:0000313" key="3">
    <source>
        <dbReference type="EMBL" id="SVA09991.1"/>
    </source>
</evidence>
<evidence type="ECO:0000259" key="2">
    <source>
        <dbReference type="Pfam" id="PF01989"/>
    </source>
</evidence>
<organism evidence="3">
    <name type="scientific">marine metagenome</name>
    <dbReference type="NCBI Taxonomy" id="408172"/>
    <lineage>
        <taxon>unclassified sequences</taxon>
        <taxon>metagenomes</taxon>
        <taxon>ecological metagenomes</taxon>
    </lineage>
</organism>
<sequence length="124" mass="12958">VLHLDEPLSFWGGLDAATGEVIDRHHPQSGLSVAGRVLVMRSGRGSSSASSVLLEAVRCGTAPAAIVMVEPDAIVALGAIVADELYGWPLPVVLVNEAELAKLRTGDQVRIEHDGSVRTINAAL</sequence>
<dbReference type="GO" id="GO:0016829">
    <property type="term" value="F:lyase activity"/>
    <property type="evidence" value="ECO:0007669"/>
    <property type="project" value="UniProtKB-KW"/>
</dbReference>
<proteinExistence type="predicted"/>
<name>A0A381T344_9ZZZZ</name>
<dbReference type="Pfam" id="PF01989">
    <property type="entry name" value="AcnX_swivel_put"/>
    <property type="match status" value="1"/>
</dbReference>
<dbReference type="Gene3D" id="3.50.30.10">
    <property type="entry name" value="Phosphohistidine domain"/>
    <property type="match status" value="1"/>
</dbReference>
<dbReference type="PANTHER" id="PTHR36577">
    <property type="entry name" value="DUF521 DOMAIN PROTEIN (AFU_ORTHOLOGUE AFUA_6G00490)"/>
    <property type="match status" value="1"/>
</dbReference>
<gene>
    <name evidence="3" type="ORF">METZ01_LOCUS62845</name>
</gene>
<dbReference type="PANTHER" id="PTHR36577:SF3">
    <property type="entry name" value="DUF521 DOMAIN PROTEIN (AFU_ORTHOLOGUE AFUA_6G00490)"/>
    <property type="match status" value="1"/>
</dbReference>